<reference evidence="1 2" key="1">
    <citation type="submission" date="2024-04" db="EMBL/GenBank/DDBJ databases">
        <title>Novel species of the genus Ideonella isolated from streams.</title>
        <authorList>
            <person name="Lu H."/>
        </authorList>
    </citation>
    <scope>NUCLEOTIDE SEQUENCE [LARGE SCALE GENOMIC DNA]</scope>
    <source>
        <strain evidence="1 2">LYT19W</strain>
    </source>
</reference>
<dbReference type="RefSeq" id="WP_341399867.1">
    <property type="nucleotide sequence ID" value="NZ_JBBUTI010000009.1"/>
</dbReference>
<evidence type="ECO:0000313" key="1">
    <source>
        <dbReference type="EMBL" id="MEK8047561.1"/>
    </source>
</evidence>
<organism evidence="1 2">
    <name type="scientific">Ideonella margarita</name>
    <dbReference type="NCBI Taxonomy" id="2984191"/>
    <lineage>
        <taxon>Bacteria</taxon>
        <taxon>Pseudomonadati</taxon>
        <taxon>Pseudomonadota</taxon>
        <taxon>Betaproteobacteria</taxon>
        <taxon>Burkholderiales</taxon>
        <taxon>Sphaerotilaceae</taxon>
        <taxon>Ideonella</taxon>
    </lineage>
</organism>
<gene>
    <name evidence="1" type="ORF">AACH00_14465</name>
</gene>
<dbReference type="Proteomes" id="UP001379945">
    <property type="component" value="Unassembled WGS sequence"/>
</dbReference>
<accession>A0ABU9C6P0</accession>
<dbReference type="EMBL" id="JBBUTI010000009">
    <property type="protein sequence ID" value="MEK8047561.1"/>
    <property type="molecule type" value="Genomic_DNA"/>
</dbReference>
<proteinExistence type="predicted"/>
<comment type="caution">
    <text evidence="1">The sequence shown here is derived from an EMBL/GenBank/DDBJ whole genome shotgun (WGS) entry which is preliminary data.</text>
</comment>
<protein>
    <recommendedName>
        <fullName evidence="3">DUF3052 domain-containing protein</fullName>
    </recommendedName>
</protein>
<sequence length="155" mass="16916">MTPLFKKLNLGAFTTVHVLNAPSSFEPELQALSGVSIQRSAASTVGFAMAFVTTLAQVEQATQQLAAHAVGDATLWMVYPKASSRKFKCEFNRDNGWDSLGAAGYEPVRQVAIDDDWSALRFRKAAYIKTMKRHPAGAISSEGKVKVEQQRGHSD</sequence>
<evidence type="ECO:0000313" key="2">
    <source>
        <dbReference type="Proteomes" id="UP001379945"/>
    </source>
</evidence>
<name>A0ABU9C6P0_9BURK</name>
<keyword evidence="2" id="KW-1185">Reference proteome</keyword>
<evidence type="ECO:0008006" key="3">
    <source>
        <dbReference type="Google" id="ProtNLM"/>
    </source>
</evidence>